<dbReference type="AlphaFoldDB" id="A0A1I0DCT1"/>
<dbReference type="Pfam" id="PF04909">
    <property type="entry name" value="Amidohydro_2"/>
    <property type="match status" value="1"/>
</dbReference>
<evidence type="ECO:0000259" key="2">
    <source>
        <dbReference type="Pfam" id="PF04909"/>
    </source>
</evidence>
<keyword evidence="3" id="KW-0378">Hydrolase</keyword>
<comment type="similarity">
    <text evidence="1">Belongs to the metallo-dependent hydrolases superfamily.</text>
</comment>
<dbReference type="EMBL" id="FOIM01000004">
    <property type="protein sequence ID" value="SET30143.1"/>
    <property type="molecule type" value="Genomic_DNA"/>
</dbReference>
<dbReference type="SUPFAM" id="SSF51556">
    <property type="entry name" value="Metallo-dependent hydrolases"/>
    <property type="match status" value="1"/>
</dbReference>
<dbReference type="GeneID" id="93276271"/>
<feature type="domain" description="Amidohydrolase-related" evidence="2">
    <location>
        <begin position="4"/>
        <end position="293"/>
    </location>
</feature>
<sequence>MKIIDTHLHIWNLEELSLPWLTGEGPVLNRTYTLEDYENALGSDPAYQVEAAVYVEVDSARTDKDRENAFIIGCCADGGSLFQGAILSGYLNEDGFKEYMGRYLDVASVKGVRQVLHVPEALPGTCLGEVFLENVRWLGEHGLVYEGCVRNGELGDLYEMARSCPGTTIVLDHMGIVDPDIISRENPTEEEAAYRRAWTGNIRRLASLPNVVCKVSGLNPAGAWTDDTLRPAVDICLDAFGEDRVMYASNFPVCNVATGMAPWTGALDRITRKRGEDFQRKLFSENARRIYKL</sequence>
<organism evidence="3 4">
    <name type="scientific">Enterocloster lavalensis</name>
    <dbReference type="NCBI Taxonomy" id="460384"/>
    <lineage>
        <taxon>Bacteria</taxon>
        <taxon>Bacillati</taxon>
        <taxon>Bacillota</taxon>
        <taxon>Clostridia</taxon>
        <taxon>Lachnospirales</taxon>
        <taxon>Lachnospiraceae</taxon>
        <taxon>Enterocloster</taxon>
    </lineage>
</organism>
<dbReference type="STRING" id="460384.SAMN05216313_104122"/>
<dbReference type="Proteomes" id="UP000198508">
    <property type="component" value="Unassembled WGS sequence"/>
</dbReference>
<dbReference type="Gene3D" id="3.20.20.140">
    <property type="entry name" value="Metal-dependent hydrolases"/>
    <property type="match status" value="1"/>
</dbReference>
<dbReference type="RefSeq" id="WP_092361353.1">
    <property type="nucleotide sequence ID" value="NZ_DAINWJ010000520.1"/>
</dbReference>
<dbReference type="InterPro" id="IPR052350">
    <property type="entry name" value="Metallo-dep_Lactonases"/>
</dbReference>
<accession>A0A1I0DCT1</accession>
<evidence type="ECO:0000256" key="1">
    <source>
        <dbReference type="ARBA" id="ARBA00038310"/>
    </source>
</evidence>
<name>A0A1I0DCT1_9FIRM</name>
<dbReference type="PANTHER" id="PTHR43569:SF2">
    <property type="entry name" value="AMIDOHYDROLASE-RELATED DOMAIN-CONTAINING PROTEIN"/>
    <property type="match status" value="1"/>
</dbReference>
<evidence type="ECO:0000313" key="3">
    <source>
        <dbReference type="EMBL" id="SET30143.1"/>
    </source>
</evidence>
<dbReference type="InterPro" id="IPR032466">
    <property type="entry name" value="Metal_Hydrolase"/>
</dbReference>
<dbReference type="PANTHER" id="PTHR43569">
    <property type="entry name" value="AMIDOHYDROLASE"/>
    <property type="match status" value="1"/>
</dbReference>
<proteinExistence type="inferred from homology"/>
<evidence type="ECO:0000313" key="4">
    <source>
        <dbReference type="Proteomes" id="UP000198508"/>
    </source>
</evidence>
<keyword evidence="4" id="KW-1185">Reference proteome</keyword>
<gene>
    <name evidence="3" type="ORF">SAMN05216313_104122</name>
</gene>
<dbReference type="GO" id="GO:0016787">
    <property type="term" value="F:hydrolase activity"/>
    <property type="evidence" value="ECO:0007669"/>
    <property type="project" value="UniProtKB-KW"/>
</dbReference>
<protein>
    <submittedName>
        <fullName evidence="3">Predicted metal-dependent hydrolase, TIM-barrel fold</fullName>
    </submittedName>
</protein>
<reference evidence="4" key="1">
    <citation type="submission" date="2016-10" db="EMBL/GenBank/DDBJ databases">
        <authorList>
            <person name="Varghese N."/>
            <person name="Submissions S."/>
        </authorList>
    </citation>
    <scope>NUCLEOTIDE SEQUENCE [LARGE SCALE GENOMIC DNA]</scope>
    <source>
        <strain evidence="4">NLAE-zl-G277</strain>
    </source>
</reference>
<dbReference type="InterPro" id="IPR006680">
    <property type="entry name" value="Amidohydro-rel"/>
</dbReference>